<dbReference type="Proteomes" id="UP000245880">
    <property type="component" value="Unassembled WGS sequence"/>
</dbReference>
<organism evidence="2 3">
    <name type="scientific">Dyadobacter jejuensis</name>
    <dbReference type="NCBI Taxonomy" id="1082580"/>
    <lineage>
        <taxon>Bacteria</taxon>
        <taxon>Pseudomonadati</taxon>
        <taxon>Bacteroidota</taxon>
        <taxon>Cytophagia</taxon>
        <taxon>Cytophagales</taxon>
        <taxon>Spirosomataceae</taxon>
        <taxon>Dyadobacter</taxon>
    </lineage>
</organism>
<comment type="caution">
    <text evidence="2">The sequence shown here is derived from an EMBL/GenBank/DDBJ whole genome shotgun (WGS) entry which is preliminary data.</text>
</comment>
<gene>
    <name evidence="2" type="ORF">CLV98_11424</name>
</gene>
<dbReference type="AlphaFoldDB" id="A0A316AC09"/>
<feature type="chain" id="PRO_5016292474" evidence="1">
    <location>
        <begin position="20"/>
        <end position="128"/>
    </location>
</feature>
<evidence type="ECO:0000313" key="2">
    <source>
        <dbReference type="EMBL" id="PWJ55255.1"/>
    </source>
</evidence>
<reference evidence="2 3" key="1">
    <citation type="submission" date="2018-03" db="EMBL/GenBank/DDBJ databases">
        <title>Genomic Encyclopedia of Archaeal and Bacterial Type Strains, Phase II (KMG-II): from individual species to whole genera.</title>
        <authorList>
            <person name="Goeker M."/>
        </authorList>
    </citation>
    <scope>NUCLEOTIDE SEQUENCE [LARGE SCALE GENOMIC DNA]</scope>
    <source>
        <strain evidence="2 3">DSM 100346</strain>
    </source>
</reference>
<proteinExistence type="predicted"/>
<name>A0A316AC09_9BACT</name>
<sequence length="128" mass="14231">MRILLSFILILSLSLQAQATGYAHNMFVAHKKLQTVKEAPSASKKEPKATSVARVKKPVKPAQASLVGSDEWSDKMQGYRTLNQRILHETRLSFFESEEEESSTTKTIISALIDGVKRMILSVLGVRS</sequence>
<dbReference type="OrthoDB" id="964383at2"/>
<dbReference type="RefSeq" id="WP_109677180.1">
    <property type="nucleotide sequence ID" value="NZ_QGDT01000014.1"/>
</dbReference>
<protein>
    <submittedName>
        <fullName evidence="2">Uncharacterized protein</fullName>
    </submittedName>
</protein>
<evidence type="ECO:0000313" key="3">
    <source>
        <dbReference type="Proteomes" id="UP000245880"/>
    </source>
</evidence>
<feature type="signal peptide" evidence="1">
    <location>
        <begin position="1"/>
        <end position="19"/>
    </location>
</feature>
<keyword evidence="3" id="KW-1185">Reference proteome</keyword>
<accession>A0A316AC09</accession>
<dbReference type="EMBL" id="QGDT01000014">
    <property type="protein sequence ID" value="PWJ55255.1"/>
    <property type="molecule type" value="Genomic_DNA"/>
</dbReference>
<evidence type="ECO:0000256" key="1">
    <source>
        <dbReference type="SAM" id="SignalP"/>
    </source>
</evidence>
<keyword evidence="1" id="KW-0732">Signal</keyword>